<gene>
    <name evidence="7" type="ORF">POZ10_17435</name>
</gene>
<dbReference type="Gene3D" id="2.40.160.50">
    <property type="entry name" value="membrane protein fhac: a member of the omp85/tpsb transporter family"/>
    <property type="match status" value="1"/>
</dbReference>
<evidence type="ECO:0000256" key="5">
    <source>
        <dbReference type="ARBA" id="ARBA00023237"/>
    </source>
</evidence>
<dbReference type="InterPro" id="IPR000184">
    <property type="entry name" value="Bac_surfAg_D15"/>
</dbReference>
<sequence>INFPRFMFPFVSSDFKRRIRATTEFGLQYNYQMRPEFTRIVASAGWSYKWGVQQQRSQHRIDLLDINYLYMPSIDQTFKEDYLEKDENYILKYNYEDRFIVRTGYSYIYNSAGRALMNNSGIGNSYTIRLNFESAGNLLYAVAKLGGMKKNASGEYTLLNIPFAQYLKGDFDFAKNLVIDNRNSLAFHFGAGIAIPYGNATMLPFEKRYFSGGANSVRGWSVRDLGPGSFPGDNNFMNQSGDIKLDASIEYRTRLFWKFRGALFVDAGNIWTIRDYKDQPGGQFKFDKFYKQIAVAYGLGLRLDLDFFVLRFDGGMKAINPAYEKKKDRYPIIHPKFSRDFAFHFAVGYPF</sequence>
<dbReference type="GO" id="GO:0019867">
    <property type="term" value="C:outer membrane"/>
    <property type="evidence" value="ECO:0007669"/>
    <property type="project" value="InterPro"/>
</dbReference>
<dbReference type="Proteomes" id="UP001222603">
    <property type="component" value="Unassembled WGS sequence"/>
</dbReference>
<dbReference type="PANTHER" id="PTHR12815">
    <property type="entry name" value="SORTING AND ASSEMBLY MACHINERY SAMM50 PROTEIN FAMILY MEMBER"/>
    <property type="match status" value="1"/>
</dbReference>
<feature type="non-terminal residue" evidence="7">
    <location>
        <position position="1"/>
    </location>
</feature>
<dbReference type="Pfam" id="PF01103">
    <property type="entry name" value="Omp85"/>
    <property type="match status" value="1"/>
</dbReference>
<feature type="domain" description="Bacterial surface antigen (D15)" evidence="6">
    <location>
        <begin position="23"/>
        <end position="350"/>
    </location>
</feature>
<evidence type="ECO:0000256" key="2">
    <source>
        <dbReference type="ARBA" id="ARBA00022692"/>
    </source>
</evidence>
<organism evidence="7 8">
    <name type="scientific">Bacteroides uniformis</name>
    <dbReference type="NCBI Taxonomy" id="820"/>
    <lineage>
        <taxon>Bacteria</taxon>
        <taxon>Pseudomonadati</taxon>
        <taxon>Bacteroidota</taxon>
        <taxon>Bacteroidia</taxon>
        <taxon>Bacteroidales</taxon>
        <taxon>Bacteroidaceae</taxon>
        <taxon>Bacteroides</taxon>
    </lineage>
</organism>
<protein>
    <submittedName>
        <fullName evidence="7">BamA/TamA family outer membrane protein</fullName>
    </submittedName>
</protein>
<dbReference type="RefSeq" id="WP_272202064.1">
    <property type="nucleotide sequence ID" value="NZ_JAQNSI010000478.1"/>
</dbReference>
<evidence type="ECO:0000259" key="6">
    <source>
        <dbReference type="Pfam" id="PF01103"/>
    </source>
</evidence>
<evidence type="ECO:0000256" key="4">
    <source>
        <dbReference type="ARBA" id="ARBA00023136"/>
    </source>
</evidence>
<name>A0AAW6H6G4_BACUN</name>
<keyword evidence="3" id="KW-0732">Signal</keyword>
<evidence type="ECO:0000256" key="1">
    <source>
        <dbReference type="ARBA" id="ARBA00004370"/>
    </source>
</evidence>
<reference evidence="7" key="1">
    <citation type="submission" date="2022-10" db="EMBL/GenBank/DDBJ databases">
        <title>Human gut microbiome strain richness.</title>
        <authorList>
            <person name="Chen-Liaw A."/>
        </authorList>
    </citation>
    <scope>NUCLEOTIDE SEQUENCE</scope>
    <source>
        <strain evidence="7">1001713st1_F9_1001713B170221_170320</strain>
    </source>
</reference>
<comment type="subcellular location">
    <subcellularLocation>
        <location evidence="1">Membrane</location>
    </subcellularLocation>
</comment>
<dbReference type="EMBL" id="JAQNSI010000478">
    <property type="protein sequence ID" value="MDC1902396.1"/>
    <property type="molecule type" value="Genomic_DNA"/>
</dbReference>
<evidence type="ECO:0000313" key="7">
    <source>
        <dbReference type="EMBL" id="MDC1902396.1"/>
    </source>
</evidence>
<accession>A0AAW6H6G4</accession>
<keyword evidence="5" id="KW-0998">Cell outer membrane</keyword>
<evidence type="ECO:0000256" key="3">
    <source>
        <dbReference type="ARBA" id="ARBA00022729"/>
    </source>
</evidence>
<dbReference type="AlphaFoldDB" id="A0AAW6H6G4"/>
<keyword evidence="4" id="KW-0472">Membrane</keyword>
<keyword evidence="2" id="KW-0812">Transmembrane</keyword>
<comment type="caution">
    <text evidence="7">The sequence shown here is derived from an EMBL/GenBank/DDBJ whole genome shotgun (WGS) entry which is preliminary data.</text>
</comment>
<proteinExistence type="predicted"/>
<dbReference type="PANTHER" id="PTHR12815:SF47">
    <property type="entry name" value="TRANSLOCATION AND ASSEMBLY MODULE SUBUNIT TAMA"/>
    <property type="match status" value="1"/>
</dbReference>
<evidence type="ECO:0000313" key="8">
    <source>
        <dbReference type="Proteomes" id="UP001222603"/>
    </source>
</evidence>
<dbReference type="InterPro" id="IPR039910">
    <property type="entry name" value="D15-like"/>
</dbReference>